<evidence type="ECO:0000256" key="1">
    <source>
        <dbReference type="SAM" id="Phobius"/>
    </source>
</evidence>
<dbReference type="RefSeq" id="WP_015413928.1">
    <property type="nucleotide sequence ID" value="NC_020409.1"/>
</dbReference>
<keyword evidence="1" id="KW-0472">Membrane</keyword>
<dbReference type="STRING" id="1322246.BN4_10637"/>
<protein>
    <recommendedName>
        <fullName evidence="2">SHOCT domain-containing protein</fullName>
    </recommendedName>
</protein>
<evidence type="ECO:0000313" key="3">
    <source>
        <dbReference type="EMBL" id="CCH47874.1"/>
    </source>
</evidence>
<sequence>MWSCNFGILNGGGPGWFMGGGMFGFIWMILLALVAVYLISKLFQAFTSRQGGRPDRDDSLNIIKEKFAKGELTADEYQRMKEVLTRQ</sequence>
<gene>
    <name evidence="3" type="ordered locus">BN4_10637</name>
</gene>
<keyword evidence="4" id="KW-1185">Reference proteome</keyword>
<dbReference type="PATRIC" id="fig|879567.3.peg.657"/>
<keyword evidence="1" id="KW-0812">Transmembrane</keyword>
<reference evidence="3 4" key="1">
    <citation type="journal article" date="2013" name="PLoS ONE">
        <title>The first genomic and proteomic characterization of a deep-sea sulfate reducer: insights into the piezophilic lifestyle of Desulfovibrio piezophilus.</title>
        <authorList>
            <person name="Pradel N."/>
            <person name="Ji B."/>
            <person name="Gimenez G."/>
            <person name="Talla E."/>
            <person name="Lenoble P."/>
            <person name="Garel M."/>
            <person name="Tamburini C."/>
            <person name="Fourquet P."/>
            <person name="Lebrun R."/>
            <person name="Bertin P."/>
            <person name="Denis Y."/>
            <person name="Pophillat M."/>
            <person name="Barbe V."/>
            <person name="Ollivier B."/>
            <person name="Dolla A."/>
        </authorList>
    </citation>
    <scope>NUCLEOTIDE SEQUENCE [LARGE SCALE GENOMIC DNA]</scope>
    <source>
        <strain evidence="4">DSM 10523 / SB164P1</strain>
    </source>
</reference>
<feature type="domain" description="SHOCT" evidence="2">
    <location>
        <begin position="58"/>
        <end position="84"/>
    </location>
</feature>
<name>M1WNY7_PSEP2</name>
<feature type="transmembrane region" description="Helical" evidence="1">
    <location>
        <begin position="16"/>
        <end position="39"/>
    </location>
</feature>
<dbReference type="Proteomes" id="UP000011724">
    <property type="component" value="Chromosome"/>
</dbReference>
<dbReference type="Pfam" id="PF09851">
    <property type="entry name" value="SHOCT"/>
    <property type="match status" value="1"/>
</dbReference>
<dbReference type="EMBL" id="FO203427">
    <property type="protein sequence ID" value="CCH47874.1"/>
    <property type="molecule type" value="Genomic_DNA"/>
</dbReference>
<organism evidence="3 4">
    <name type="scientific">Pseudodesulfovibrio piezophilus (strain DSM 21447 / JCM 15486 / C1TLV30)</name>
    <name type="common">Desulfovibrio piezophilus</name>
    <dbReference type="NCBI Taxonomy" id="1322246"/>
    <lineage>
        <taxon>Bacteria</taxon>
        <taxon>Pseudomonadati</taxon>
        <taxon>Thermodesulfobacteriota</taxon>
        <taxon>Desulfovibrionia</taxon>
        <taxon>Desulfovibrionales</taxon>
        <taxon>Desulfovibrionaceae</taxon>
    </lineage>
</organism>
<dbReference type="BioCyc" id="DPIE1322246:BN4_RS03260-MONOMER"/>
<reference evidence="4" key="2">
    <citation type="journal article" date="2013" name="Stand. Genomic Sci.">
        <title>Complete genome sequence of Desulfocapsa sulfexigens, a marine deltaproteobacterium specialized in disproportionating inorganic sulfur compounds.</title>
        <authorList>
            <person name="Finster K.W."/>
            <person name="Kjeldsen K.U."/>
            <person name="Kube M."/>
            <person name="Reinhardt R."/>
            <person name="Mussmann M."/>
            <person name="Amann R."/>
            <person name="Schreiber L."/>
        </authorList>
    </citation>
    <scope>NUCLEOTIDE SEQUENCE [LARGE SCALE GENOMIC DNA]</scope>
    <source>
        <strain evidence="4">DSM 10523 / SB164P1</strain>
    </source>
</reference>
<dbReference type="AlphaFoldDB" id="M1WNY7"/>
<dbReference type="HOGENOM" id="CLU_159099_3_3_7"/>
<evidence type="ECO:0000313" key="4">
    <source>
        <dbReference type="Proteomes" id="UP000011724"/>
    </source>
</evidence>
<dbReference type="InterPro" id="IPR018649">
    <property type="entry name" value="SHOCT"/>
</dbReference>
<accession>M1WNY7</accession>
<keyword evidence="1" id="KW-1133">Transmembrane helix</keyword>
<proteinExistence type="predicted"/>
<dbReference type="OrthoDB" id="5461365at2"/>
<evidence type="ECO:0000259" key="2">
    <source>
        <dbReference type="Pfam" id="PF09851"/>
    </source>
</evidence>
<dbReference type="KEGG" id="dpi:BN4_10637"/>